<protein>
    <submittedName>
        <fullName evidence="1">Uncharacterized protein</fullName>
    </submittedName>
</protein>
<accession>A0A430ANW3</accession>
<keyword evidence="2" id="KW-1185">Reference proteome</keyword>
<evidence type="ECO:0000313" key="1">
    <source>
        <dbReference type="EMBL" id="RSU09812.1"/>
    </source>
</evidence>
<dbReference type="RefSeq" id="WP_126814666.1">
    <property type="nucleotide sequence ID" value="NZ_NGKC01000016.1"/>
</dbReference>
<name>A0A430ANW3_9ENTE</name>
<evidence type="ECO:0000313" key="2">
    <source>
        <dbReference type="Proteomes" id="UP000286773"/>
    </source>
</evidence>
<gene>
    <name evidence="1" type="ORF">CBF27_12065</name>
</gene>
<dbReference type="Proteomes" id="UP000286773">
    <property type="component" value="Unassembled WGS sequence"/>
</dbReference>
<organism evidence="1 2">
    <name type="scientific">Vagococcus acidifermentans</name>
    <dbReference type="NCBI Taxonomy" id="564710"/>
    <lineage>
        <taxon>Bacteria</taxon>
        <taxon>Bacillati</taxon>
        <taxon>Bacillota</taxon>
        <taxon>Bacilli</taxon>
        <taxon>Lactobacillales</taxon>
        <taxon>Enterococcaceae</taxon>
        <taxon>Vagococcus</taxon>
    </lineage>
</organism>
<dbReference type="AlphaFoldDB" id="A0A430ANW3"/>
<sequence length="126" mass="14945">MKEILKEFQLKISDHVLLVNELRRWLKPILSIESHLNHLLREAILRHQEIRVITNRVCGENQPLLANDDQLLVFFSPDVTLAGKYKLQRFVVTEIEQKIRSPTITVASYHYQIMQKKYIHLKKSED</sequence>
<reference evidence="1 2" key="1">
    <citation type="submission" date="2017-05" db="EMBL/GenBank/DDBJ databases">
        <title>Vagococcus spp. assemblies.</title>
        <authorList>
            <person name="Gulvik C.A."/>
        </authorList>
    </citation>
    <scope>NUCLEOTIDE SEQUENCE [LARGE SCALE GENOMIC DNA]</scope>
    <source>
        <strain evidence="1 2">LMG 24798</strain>
    </source>
</reference>
<comment type="caution">
    <text evidence="1">The sequence shown here is derived from an EMBL/GenBank/DDBJ whole genome shotgun (WGS) entry which is preliminary data.</text>
</comment>
<dbReference type="EMBL" id="NGKC01000016">
    <property type="protein sequence ID" value="RSU09812.1"/>
    <property type="molecule type" value="Genomic_DNA"/>
</dbReference>
<proteinExistence type="predicted"/>